<accession>A0AAV5AGT3</accession>
<name>A0AAV5AGT3_9AGAM</name>
<evidence type="ECO:0000313" key="3">
    <source>
        <dbReference type="EMBL" id="GJJ12937.1"/>
    </source>
</evidence>
<dbReference type="PANTHER" id="PTHR48081">
    <property type="entry name" value="AB HYDROLASE SUPERFAMILY PROTEIN C4A8.06C"/>
    <property type="match status" value="1"/>
</dbReference>
<dbReference type="Gene3D" id="3.40.50.1820">
    <property type="entry name" value="alpha/beta hydrolase"/>
    <property type="match status" value="1"/>
</dbReference>
<comment type="caution">
    <text evidence="3">The sequence shown here is derived from an EMBL/GenBank/DDBJ whole genome shotgun (WGS) entry which is preliminary data.</text>
</comment>
<dbReference type="InterPro" id="IPR050300">
    <property type="entry name" value="GDXG_lipolytic_enzyme"/>
</dbReference>
<dbReference type="InterPro" id="IPR029058">
    <property type="entry name" value="AB_hydrolase_fold"/>
</dbReference>
<gene>
    <name evidence="3" type="ORF">Clacol_007184</name>
</gene>
<dbReference type="GO" id="GO:0016787">
    <property type="term" value="F:hydrolase activity"/>
    <property type="evidence" value="ECO:0007669"/>
    <property type="project" value="UniProtKB-KW"/>
</dbReference>
<feature type="domain" description="Alpha/beta hydrolase fold-3" evidence="2">
    <location>
        <begin position="79"/>
        <end position="158"/>
    </location>
</feature>
<dbReference type="AlphaFoldDB" id="A0AAV5AGT3"/>
<dbReference type="Proteomes" id="UP001050691">
    <property type="component" value="Unassembled WGS sequence"/>
</dbReference>
<dbReference type="PANTHER" id="PTHR48081:SF8">
    <property type="entry name" value="ALPHA_BETA HYDROLASE FOLD-3 DOMAIN-CONTAINING PROTEIN-RELATED"/>
    <property type="match status" value="1"/>
</dbReference>
<reference evidence="3" key="1">
    <citation type="submission" date="2021-10" db="EMBL/GenBank/DDBJ databases">
        <title>De novo Genome Assembly of Clathrus columnatus (Basidiomycota, Fungi) Using Illumina and Nanopore Sequence Data.</title>
        <authorList>
            <person name="Ogiso-Tanaka E."/>
            <person name="Itagaki H."/>
            <person name="Hosoya T."/>
            <person name="Hosaka K."/>
        </authorList>
    </citation>
    <scope>NUCLEOTIDE SEQUENCE</scope>
    <source>
        <strain evidence="3">MO-923</strain>
    </source>
</reference>
<organism evidence="3 4">
    <name type="scientific">Clathrus columnatus</name>
    <dbReference type="NCBI Taxonomy" id="1419009"/>
    <lineage>
        <taxon>Eukaryota</taxon>
        <taxon>Fungi</taxon>
        <taxon>Dikarya</taxon>
        <taxon>Basidiomycota</taxon>
        <taxon>Agaricomycotina</taxon>
        <taxon>Agaricomycetes</taxon>
        <taxon>Phallomycetidae</taxon>
        <taxon>Phallales</taxon>
        <taxon>Clathraceae</taxon>
        <taxon>Clathrus</taxon>
    </lineage>
</organism>
<dbReference type="InterPro" id="IPR013094">
    <property type="entry name" value="AB_hydrolase_3"/>
</dbReference>
<dbReference type="Pfam" id="PF07859">
    <property type="entry name" value="Abhydrolase_3"/>
    <property type="match status" value="2"/>
</dbReference>
<evidence type="ECO:0000313" key="4">
    <source>
        <dbReference type="Proteomes" id="UP001050691"/>
    </source>
</evidence>
<protein>
    <recommendedName>
        <fullName evidence="2">Alpha/beta hydrolase fold-3 domain-containing protein</fullName>
    </recommendedName>
</protein>
<evidence type="ECO:0000259" key="2">
    <source>
        <dbReference type="Pfam" id="PF07859"/>
    </source>
</evidence>
<evidence type="ECO:0000256" key="1">
    <source>
        <dbReference type="ARBA" id="ARBA00022801"/>
    </source>
</evidence>
<keyword evidence="1" id="KW-0378">Hydrolase</keyword>
<dbReference type="EMBL" id="BPWL01000008">
    <property type="protein sequence ID" value="GJJ12937.1"/>
    <property type="molecule type" value="Genomic_DNA"/>
</dbReference>
<feature type="domain" description="Alpha/beta hydrolase fold-3" evidence="2">
    <location>
        <begin position="173"/>
        <end position="233"/>
    </location>
</feature>
<proteinExistence type="predicted"/>
<sequence length="235" mass="25337">MTDVVEFRNRLTTIWKDANSQVETNAVVESTAKGVIIKNHNITVDEHLIPCRTYVPEIESELGETPGETFPLLFWLYGGGSLDDNDGMLRSIAVDLRITCVSVDYRKAPENPFPAAINDAYAGLKWVLSNAEGISVDILKGILVGGFSAGGNLTAVITSHNAYPDEYGDNCGMVDAYLGGNPENGYNPEFSPLLSSFEGLPAAYIQNAGGDPLRDEGFLYGKLLKQAGVTTKVDV</sequence>
<keyword evidence="4" id="KW-1185">Reference proteome</keyword>
<dbReference type="SUPFAM" id="SSF53474">
    <property type="entry name" value="alpha/beta-Hydrolases"/>
    <property type="match status" value="1"/>
</dbReference>